<sequence length="70" mass="7720">MCDKIQSNASRISNRPVSAPAILAFTVKPITLRLRTPVRNLTLLRSPSHTASIDLLFSLSSKFNISIRAI</sequence>
<dbReference type="EMBL" id="CM042012">
    <property type="protein sequence ID" value="KAI3750193.1"/>
    <property type="molecule type" value="Genomic_DNA"/>
</dbReference>
<name>A0ACB9DUP9_CICIN</name>
<evidence type="ECO:0000313" key="1">
    <source>
        <dbReference type="EMBL" id="KAI3750193.1"/>
    </source>
</evidence>
<comment type="caution">
    <text evidence="1">The sequence shown here is derived from an EMBL/GenBank/DDBJ whole genome shotgun (WGS) entry which is preliminary data.</text>
</comment>
<organism evidence="1 2">
    <name type="scientific">Cichorium intybus</name>
    <name type="common">Chicory</name>
    <dbReference type="NCBI Taxonomy" id="13427"/>
    <lineage>
        <taxon>Eukaryota</taxon>
        <taxon>Viridiplantae</taxon>
        <taxon>Streptophyta</taxon>
        <taxon>Embryophyta</taxon>
        <taxon>Tracheophyta</taxon>
        <taxon>Spermatophyta</taxon>
        <taxon>Magnoliopsida</taxon>
        <taxon>eudicotyledons</taxon>
        <taxon>Gunneridae</taxon>
        <taxon>Pentapetalae</taxon>
        <taxon>asterids</taxon>
        <taxon>campanulids</taxon>
        <taxon>Asterales</taxon>
        <taxon>Asteraceae</taxon>
        <taxon>Cichorioideae</taxon>
        <taxon>Cichorieae</taxon>
        <taxon>Cichoriinae</taxon>
        <taxon>Cichorium</taxon>
    </lineage>
</organism>
<reference evidence="1 2" key="2">
    <citation type="journal article" date="2022" name="Mol. Ecol. Resour.">
        <title>The genomes of chicory, endive, great burdock and yacon provide insights into Asteraceae paleo-polyploidization history and plant inulin production.</title>
        <authorList>
            <person name="Fan W."/>
            <person name="Wang S."/>
            <person name="Wang H."/>
            <person name="Wang A."/>
            <person name="Jiang F."/>
            <person name="Liu H."/>
            <person name="Zhao H."/>
            <person name="Xu D."/>
            <person name="Zhang Y."/>
        </authorList>
    </citation>
    <scope>NUCLEOTIDE SEQUENCE [LARGE SCALE GENOMIC DNA]</scope>
    <source>
        <strain evidence="2">cv. Punajuju</strain>
        <tissue evidence="1">Leaves</tissue>
    </source>
</reference>
<evidence type="ECO:0000313" key="2">
    <source>
        <dbReference type="Proteomes" id="UP001055811"/>
    </source>
</evidence>
<dbReference type="Proteomes" id="UP001055811">
    <property type="component" value="Linkage Group LG04"/>
</dbReference>
<protein>
    <submittedName>
        <fullName evidence="1">Uncharacterized protein</fullName>
    </submittedName>
</protein>
<proteinExistence type="predicted"/>
<accession>A0ACB9DUP9</accession>
<reference evidence="2" key="1">
    <citation type="journal article" date="2022" name="Mol. Ecol. Resour.">
        <title>The genomes of chicory, endive, great burdock and yacon provide insights into Asteraceae palaeo-polyploidization history and plant inulin production.</title>
        <authorList>
            <person name="Fan W."/>
            <person name="Wang S."/>
            <person name="Wang H."/>
            <person name="Wang A."/>
            <person name="Jiang F."/>
            <person name="Liu H."/>
            <person name="Zhao H."/>
            <person name="Xu D."/>
            <person name="Zhang Y."/>
        </authorList>
    </citation>
    <scope>NUCLEOTIDE SEQUENCE [LARGE SCALE GENOMIC DNA]</scope>
    <source>
        <strain evidence="2">cv. Punajuju</strain>
    </source>
</reference>
<keyword evidence="2" id="KW-1185">Reference proteome</keyword>
<gene>
    <name evidence="1" type="ORF">L2E82_20822</name>
</gene>